<keyword evidence="2" id="KW-1185">Reference proteome</keyword>
<dbReference type="RefSeq" id="WP_078810214.1">
    <property type="nucleotide sequence ID" value="NZ_FUWM01000013.1"/>
</dbReference>
<dbReference type="Proteomes" id="UP000190625">
    <property type="component" value="Unassembled WGS sequence"/>
</dbReference>
<dbReference type="InterPro" id="IPR019700">
    <property type="entry name" value="Sigma-G_inhibitor_Gin"/>
</dbReference>
<gene>
    <name evidence="1" type="ORF">SAMN02745118_01753</name>
</gene>
<organism evidence="1 2">
    <name type="scientific">Selenihalanaerobacter shriftii</name>
    <dbReference type="NCBI Taxonomy" id="142842"/>
    <lineage>
        <taxon>Bacteria</taxon>
        <taxon>Bacillati</taxon>
        <taxon>Bacillota</taxon>
        <taxon>Clostridia</taxon>
        <taxon>Halanaerobiales</taxon>
        <taxon>Halobacteroidaceae</taxon>
        <taxon>Selenihalanaerobacter</taxon>
    </lineage>
</organism>
<evidence type="ECO:0000313" key="1">
    <source>
        <dbReference type="EMBL" id="SJZ76028.1"/>
    </source>
</evidence>
<dbReference type="AlphaFoldDB" id="A0A1T4NB45"/>
<dbReference type="OrthoDB" id="1753657at2"/>
<sequence length="55" mass="6331">MKNNDQCFICTEIKDGIKINGKLICLDCEEELVNILPTNPEYDKALNDIKDILFE</sequence>
<name>A0A1T4NB45_9FIRM</name>
<accession>A0A1T4NB45</accession>
<reference evidence="2" key="1">
    <citation type="submission" date="2017-02" db="EMBL/GenBank/DDBJ databases">
        <authorList>
            <person name="Varghese N."/>
            <person name="Submissions S."/>
        </authorList>
    </citation>
    <scope>NUCLEOTIDE SEQUENCE [LARGE SCALE GENOMIC DNA]</scope>
    <source>
        <strain evidence="2">ATCC BAA-73</strain>
    </source>
</reference>
<protein>
    <submittedName>
        <fullName evidence="1">Inhibitor of sigma-G Gin</fullName>
    </submittedName>
</protein>
<evidence type="ECO:0000313" key="2">
    <source>
        <dbReference type="Proteomes" id="UP000190625"/>
    </source>
</evidence>
<dbReference type="EMBL" id="FUWM01000013">
    <property type="protein sequence ID" value="SJZ76028.1"/>
    <property type="molecule type" value="Genomic_DNA"/>
</dbReference>
<proteinExistence type="predicted"/>
<dbReference type="Pfam" id="PF10764">
    <property type="entry name" value="Gin"/>
    <property type="match status" value="1"/>
</dbReference>